<keyword evidence="8 12" id="KW-0812">Transmembrane</keyword>
<evidence type="ECO:0000256" key="5">
    <source>
        <dbReference type="ARBA" id="ARBA00022448"/>
    </source>
</evidence>
<protein>
    <recommendedName>
        <fullName evidence="4 12">Heme exporter protein D</fullName>
    </recommendedName>
</protein>
<evidence type="ECO:0000256" key="8">
    <source>
        <dbReference type="ARBA" id="ARBA00022692"/>
    </source>
</evidence>
<dbReference type="AlphaFoldDB" id="A0A2K8UH28"/>
<gene>
    <name evidence="13" type="ORF">THSYN_22400</name>
</gene>
<evidence type="ECO:0000256" key="2">
    <source>
        <dbReference type="ARBA" id="ARBA00004377"/>
    </source>
</evidence>
<dbReference type="KEGG" id="tsy:THSYN_22400"/>
<keyword evidence="14" id="KW-1185">Reference proteome</keyword>
<evidence type="ECO:0000256" key="4">
    <source>
        <dbReference type="ARBA" id="ARBA00016461"/>
    </source>
</evidence>
<evidence type="ECO:0000256" key="1">
    <source>
        <dbReference type="ARBA" id="ARBA00002442"/>
    </source>
</evidence>
<comment type="function">
    <text evidence="1 12">Required for the export of heme to the periplasm for the biogenesis of c-type cytochromes.</text>
</comment>
<organism evidence="13 14">
    <name type="scientific">Candidatus Thiodictyon syntrophicum</name>
    <dbReference type="NCBI Taxonomy" id="1166950"/>
    <lineage>
        <taxon>Bacteria</taxon>
        <taxon>Pseudomonadati</taxon>
        <taxon>Pseudomonadota</taxon>
        <taxon>Gammaproteobacteria</taxon>
        <taxon>Chromatiales</taxon>
        <taxon>Chromatiaceae</taxon>
        <taxon>Thiodictyon</taxon>
    </lineage>
</organism>
<keyword evidence="10 12" id="KW-1133">Transmembrane helix</keyword>
<evidence type="ECO:0000256" key="7">
    <source>
        <dbReference type="ARBA" id="ARBA00022519"/>
    </source>
</evidence>
<keyword evidence="5 12" id="KW-0813">Transport</keyword>
<comment type="similarity">
    <text evidence="3 12">Belongs to the CcmD/CycX/HelD family.</text>
</comment>
<evidence type="ECO:0000256" key="6">
    <source>
        <dbReference type="ARBA" id="ARBA00022475"/>
    </source>
</evidence>
<accession>A0A2K8UH28</accession>
<comment type="subcellular location">
    <subcellularLocation>
        <location evidence="2 12">Cell inner membrane</location>
        <topology evidence="2 12">Single-pass membrane protein</topology>
    </subcellularLocation>
</comment>
<dbReference type="GO" id="GO:0005886">
    <property type="term" value="C:plasma membrane"/>
    <property type="evidence" value="ECO:0007669"/>
    <property type="project" value="UniProtKB-SubCell"/>
</dbReference>
<keyword evidence="11 12" id="KW-0472">Membrane</keyword>
<feature type="transmembrane region" description="Helical" evidence="12">
    <location>
        <begin position="12"/>
        <end position="32"/>
    </location>
</feature>
<dbReference type="Pfam" id="PF04995">
    <property type="entry name" value="CcmD"/>
    <property type="match status" value="1"/>
</dbReference>
<evidence type="ECO:0000313" key="13">
    <source>
        <dbReference type="EMBL" id="AUB84893.1"/>
    </source>
</evidence>
<dbReference type="Proteomes" id="UP000232638">
    <property type="component" value="Chromosome"/>
</dbReference>
<evidence type="ECO:0000256" key="11">
    <source>
        <dbReference type="ARBA" id="ARBA00023136"/>
    </source>
</evidence>
<evidence type="ECO:0000313" key="14">
    <source>
        <dbReference type="Proteomes" id="UP000232638"/>
    </source>
</evidence>
<proteinExistence type="inferred from homology"/>
<dbReference type="GO" id="GO:0015886">
    <property type="term" value="P:heme transport"/>
    <property type="evidence" value="ECO:0007669"/>
    <property type="project" value="InterPro"/>
</dbReference>
<keyword evidence="9 12" id="KW-0201">Cytochrome c-type biogenesis</keyword>
<evidence type="ECO:0000256" key="10">
    <source>
        <dbReference type="ARBA" id="ARBA00022989"/>
    </source>
</evidence>
<dbReference type="GO" id="GO:0017004">
    <property type="term" value="P:cytochrome complex assembly"/>
    <property type="evidence" value="ECO:0007669"/>
    <property type="project" value="UniProtKB-KW"/>
</dbReference>
<keyword evidence="6 12" id="KW-1003">Cell membrane</keyword>
<dbReference type="EMBL" id="CP020370">
    <property type="protein sequence ID" value="AUB84893.1"/>
    <property type="molecule type" value="Genomic_DNA"/>
</dbReference>
<sequence length="56" mass="6309">MLEFLSQGGYGGYIWSAYGMTLALLVIETLGLRRGQRAILARLQRLLRLRNAGDKQ</sequence>
<dbReference type="InterPro" id="IPR007078">
    <property type="entry name" value="Haem_export_protD_CcmD"/>
</dbReference>
<dbReference type="NCBIfam" id="TIGR03141">
    <property type="entry name" value="cytochro_ccmD"/>
    <property type="match status" value="1"/>
</dbReference>
<evidence type="ECO:0000256" key="9">
    <source>
        <dbReference type="ARBA" id="ARBA00022748"/>
    </source>
</evidence>
<evidence type="ECO:0000256" key="12">
    <source>
        <dbReference type="RuleBase" id="RU363101"/>
    </source>
</evidence>
<name>A0A2K8UH28_9GAMM</name>
<reference evidence="13 14" key="1">
    <citation type="submission" date="2017-03" db="EMBL/GenBank/DDBJ databases">
        <title>Complete genome sequence of Candidatus 'Thiodictyon syntrophicum' sp. nov. strain Cad16T, a photolithoautotroph purple sulfur bacterium isolated from an alpine meromictic lake.</title>
        <authorList>
            <person name="Luedin S.M."/>
            <person name="Pothier J.F."/>
            <person name="Danza F."/>
            <person name="Storelli N."/>
            <person name="Wittwer M."/>
            <person name="Tonolla M."/>
        </authorList>
    </citation>
    <scope>NUCLEOTIDE SEQUENCE [LARGE SCALE GENOMIC DNA]</scope>
    <source>
        <strain evidence="13 14">Cad16T</strain>
    </source>
</reference>
<keyword evidence="7 12" id="KW-0997">Cell inner membrane</keyword>
<evidence type="ECO:0000256" key="3">
    <source>
        <dbReference type="ARBA" id="ARBA00008741"/>
    </source>
</evidence>